<name>A0A067QBY2_9AGAM</name>
<feature type="compositionally biased region" description="Pro residues" evidence="1">
    <location>
        <begin position="188"/>
        <end position="198"/>
    </location>
</feature>
<evidence type="ECO:0000313" key="3">
    <source>
        <dbReference type="Proteomes" id="UP000027265"/>
    </source>
</evidence>
<dbReference type="EMBL" id="KL197709">
    <property type="protein sequence ID" value="KDQ64583.1"/>
    <property type="molecule type" value="Genomic_DNA"/>
</dbReference>
<dbReference type="InParanoid" id="A0A067QBY2"/>
<organism evidence="2 3">
    <name type="scientific">Jaapia argillacea MUCL 33604</name>
    <dbReference type="NCBI Taxonomy" id="933084"/>
    <lineage>
        <taxon>Eukaryota</taxon>
        <taxon>Fungi</taxon>
        <taxon>Dikarya</taxon>
        <taxon>Basidiomycota</taxon>
        <taxon>Agaricomycotina</taxon>
        <taxon>Agaricomycetes</taxon>
        <taxon>Agaricomycetidae</taxon>
        <taxon>Jaapiales</taxon>
        <taxon>Jaapiaceae</taxon>
        <taxon>Jaapia</taxon>
    </lineage>
</organism>
<gene>
    <name evidence="2" type="ORF">JAAARDRAFT_28224</name>
</gene>
<keyword evidence="3" id="KW-1185">Reference proteome</keyword>
<feature type="region of interest" description="Disordered" evidence="1">
    <location>
        <begin position="313"/>
        <end position="341"/>
    </location>
</feature>
<feature type="region of interest" description="Disordered" evidence="1">
    <location>
        <begin position="176"/>
        <end position="240"/>
    </location>
</feature>
<dbReference type="HOGENOM" id="CLU_653923_0_0_1"/>
<sequence length="421" mass="46304">MNHRLSNTSPLAFTRSLPPLTTRGADTLSGIPSPDPLSFSLSAISSPRPTGRRDPGWRKPVPKYIPSPPPSPPPSSPISEVPFHNLSLAFAGAALGSDDLPPLPVDWRDAIERALTRDRWTKKGDCFVLEDDMDFFWSPPVSPTLSDNEGGGLDRPTTMALDLRLHYAPATQRMFSDGPISPLQFSPPLSPAPPPKSPPTAFRHSHHTFRPPTPPVPAHYRKRRVPSNDPGMASPLSKPYRISIFPDAPMVAGSQDTVRETRRQVDLPPLPSSTSINPSRPRPETQFLPPNTFGVEWDVPMLPFVLAGPSLPNTITTQRSDPSIATTKVEHSSRSSASDGSSSFFSMLFCIRRRPKAKEIPEDWFDVHASLPTYHRRDSIGSTLVHQEHQHSASVFQAVWGYIKGLGHFFAVKPEDASDKA</sequence>
<feature type="region of interest" description="Disordered" evidence="1">
    <location>
        <begin position="253"/>
        <end position="285"/>
    </location>
</feature>
<protein>
    <submittedName>
        <fullName evidence="2">Uncharacterized protein</fullName>
    </submittedName>
</protein>
<dbReference type="Proteomes" id="UP000027265">
    <property type="component" value="Unassembled WGS sequence"/>
</dbReference>
<proteinExistence type="predicted"/>
<dbReference type="OrthoDB" id="3257491at2759"/>
<accession>A0A067QBY2</accession>
<evidence type="ECO:0000313" key="2">
    <source>
        <dbReference type="EMBL" id="KDQ64583.1"/>
    </source>
</evidence>
<reference evidence="3" key="1">
    <citation type="journal article" date="2014" name="Proc. Natl. Acad. Sci. U.S.A.">
        <title>Extensive sampling of basidiomycete genomes demonstrates inadequacy of the white-rot/brown-rot paradigm for wood decay fungi.</title>
        <authorList>
            <person name="Riley R."/>
            <person name="Salamov A.A."/>
            <person name="Brown D.W."/>
            <person name="Nagy L.G."/>
            <person name="Floudas D."/>
            <person name="Held B.W."/>
            <person name="Levasseur A."/>
            <person name="Lombard V."/>
            <person name="Morin E."/>
            <person name="Otillar R."/>
            <person name="Lindquist E.A."/>
            <person name="Sun H."/>
            <person name="LaButti K.M."/>
            <person name="Schmutz J."/>
            <person name="Jabbour D."/>
            <person name="Luo H."/>
            <person name="Baker S.E."/>
            <person name="Pisabarro A.G."/>
            <person name="Walton J.D."/>
            <person name="Blanchette R.A."/>
            <person name="Henrissat B."/>
            <person name="Martin F."/>
            <person name="Cullen D."/>
            <person name="Hibbett D.S."/>
            <person name="Grigoriev I.V."/>
        </authorList>
    </citation>
    <scope>NUCLEOTIDE SEQUENCE [LARGE SCALE GENOMIC DNA]</scope>
    <source>
        <strain evidence="3">MUCL 33604</strain>
    </source>
</reference>
<feature type="compositionally biased region" description="Pro residues" evidence="1">
    <location>
        <begin position="63"/>
        <end position="76"/>
    </location>
</feature>
<feature type="compositionally biased region" description="Polar residues" evidence="1">
    <location>
        <begin position="313"/>
        <end position="326"/>
    </location>
</feature>
<dbReference type="AlphaFoldDB" id="A0A067QBY2"/>
<evidence type="ECO:0000256" key="1">
    <source>
        <dbReference type="SAM" id="MobiDB-lite"/>
    </source>
</evidence>
<feature type="compositionally biased region" description="Polar residues" evidence="1">
    <location>
        <begin position="39"/>
        <end position="48"/>
    </location>
</feature>
<feature type="compositionally biased region" description="Polar residues" evidence="1">
    <location>
        <begin position="1"/>
        <end position="11"/>
    </location>
</feature>
<feature type="region of interest" description="Disordered" evidence="1">
    <location>
        <begin position="1"/>
        <end position="79"/>
    </location>
</feature>